<dbReference type="EMBL" id="CP063196">
    <property type="protein sequence ID" value="UOE20735.1"/>
    <property type="molecule type" value="Genomic_DNA"/>
</dbReference>
<dbReference type="Gene3D" id="3.40.462.10">
    <property type="entry name" value="FAD-linked oxidases, C-terminal domain"/>
    <property type="match status" value="1"/>
</dbReference>
<evidence type="ECO:0000256" key="5">
    <source>
        <dbReference type="ARBA" id="ARBA00022946"/>
    </source>
</evidence>
<feature type="domain" description="FAD-binding PCMH-type" evidence="8">
    <location>
        <begin position="36"/>
        <end position="220"/>
    </location>
</feature>
<dbReference type="Gene3D" id="3.30.43.10">
    <property type="entry name" value="Uridine Diphospho-n-acetylenolpyruvylglucosamine Reductase, domain 2"/>
    <property type="match status" value="1"/>
</dbReference>
<dbReference type="Proteomes" id="UP000265719">
    <property type="component" value="Chromosome"/>
</dbReference>
<dbReference type="SUPFAM" id="SSF56176">
    <property type="entry name" value="FAD-binding/transporter-associated domain-like"/>
    <property type="match status" value="1"/>
</dbReference>
<protein>
    <recommendedName>
        <fullName evidence="7">D-lactate dehydrogenase (cytochrome)</fullName>
        <ecNumber evidence="7">1.1.2.4</ecNumber>
    </recommendedName>
</protein>
<dbReference type="EC" id="1.1.2.4" evidence="7"/>
<evidence type="ECO:0000256" key="7">
    <source>
        <dbReference type="ARBA" id="ARBA00038897"/>
    </source>
</evidence>
<dbReference type="InterPro" id="IPR004113">
    <property type="entry name" value="FAD-bd_oxidored_4_C"/>
</dbReference>
<keyword evidence="10" id="KW-1185">Reference proteome</keyword>
<dbReference type="InterPro" id="IPR006094">
    <property type="entry name" value="Oxid_FAD_bind_N"/>
</dbReference>
<comment type="similarity">
    <text evidence="2">Belongs to the FAD-binding oxidoreductase/transferase type 4 family.</text>
</comment>
<dbReference type="GO" id="GO:0071949">
    <property type="term" value="F:FAD binding"/>
    <property type="evidence" value="ECO:0007669"/>
    <property type="project" value="InterPro"/>
</dbReference>
<keyword evidence="6" id="KW-0560">Oxidoreductase</keyword>
<reference evidence="9" key="1">
    <citation type="submission" date="2020-10" db="EMBL/GenBank/DDBJ databases">
        <title>De novo genome project of the cellulose decomposer Thermobifida halotolerans type strain.</title>
        <authorList>
            <person name="Nagy I."/>
            <person name="Horvath B."/>
            <person name="Kukolya J."/>
            <person name="Nagy I."/>
            <person name="Orsini M."/>
        </authorList>
    </citation>
    <scope>NUCLEOTIDE SEQUENCE</scope>
    <source>
        <strain evidence="9">DSM 44931</strain>
    </source>
</reference>
<dbReference type="GO" id="GO:0004458">
    <property type="term" value="F:D-lactate dehydrogenase (cytochrome) activity"/>
    <property type="evidence" value="ECO:0007669"/>
    <property type="project" value="UniProtKB-EC"/>
</dbReference>
<evidence type="ECO:0000313" key="9">
    <source>
        <dbReference type="EMBL" id="UOE20735.1"/>
    </source>
</evidence>
<gene>
    <name evidence="9" type="ORF">NI17_005915</name>
</gene>
<evidence type="ECO:0000313" key="10">
    <source>
        <dbReference type="Proteomes" id="UP000265719"/>
    </source>
</evidence>
<dbReference type="KEGG" id="thao:NI17_005915"/>
<evidence type="ECO:0000256" key="1">
    <source>
        <dbReference type="ARBA" id="ARBA00001974"/>
    </source>
</evidence>
<sequence length="482" mass="51857">MPENVPSPLLTRARQIVGDDSRLLLPPPPGANVSGFAVRPTPAVLRPSSVEQVLELVRAFNTPGSPPLYAVSTGHNWGLGSREPVHGGAVRVELHGLDRIRRIDTDRGWAVVEAGVTQRQLAARLADTGRMLNVTASSGHTSVLGNALDRGVGLRRQRVHDLVGLEVVTPEATLARVGWWPGDEAAGAPNPHGLGPSLLHLYTQSDLGIAVAGVIRLPHRPEAQRVLRLTFPAENLRRAVDTFRRWQAQGLFQGVLKIYDTTSASSYGTRDTAGHLAHLSVGGTPAVADALTRIVTDEAEASGLFTAVHRSDRTPPADDDVVSRVIEAGHSGNTDHHEDMLRSAVGRDAPDVDSAGGGWIFFLPLVPYTGADVAAALRLLDDVHARTGIRPGATVNALDPDVVDLVVSLRFDRSSAERTAGAHRALDLLYEMFTAAGYLPYRLDIEHASWMDRLSDPVSLDLVRRIRTALDPNRVIAPGRYS</sequence>
<dbReference type="GO" id="GO:1903457">
    <property type="term" value="P:lactate catabolic process"/>
    <property type="evidence" value="ECO:0007669"/>
    <property type="project" value="TreeGrafter"/>
</dbReference>
<dbReference type="PANTHER" id="PTHR11748">
    <property type="entry name" value="D-LACTATE DEHYDROGENASE"/>
    <property type="match status" value="1"/>
</dbReference>
<dbReference type="Gene3D" id="3.30.465.10">
    <property type="match status" value="1"/>
</dbReference>
<evidence type="ECO:0000259" key="8">
    <source>
        <dbReference type="PROSITE" id="PS51387"/>
    </source>
</evidence>
<dbReference type="Pfam" id="PF02913">
    <property type="entry name" value="FAD-oxidase_C"/>
    <property type="match status" value="1"/>
</dbReference>
<dbReference type="InterPro" id="IPR016169">
    <property type="entry name" value="FAD-bd_PCMH_sub2"/>
</dbReference>
<evidence type="ECO:0000256" key="3">
    <source>
        <dbReference type="ARBA" id="ARBA00022630"/>
    </source>
</evidence>
<keyword evidence="5" id="KW-0809">Transit peptide</keyword>
<dbReference type="InterPro" id="IPR016167">
    <property type="entry name" value="FAD-bd_PCMH_sub1"/>
</dbReference>
<evidence type="ECO:0000256" key="4">
    <source>
        <dbReference type="ARBA" id="ARBA00022827"/>
    </source>
</evidence>
<keyword evidence="4" id="KW-0274">FAD</keyword>
<proteinExistence type="inferred from homology"/>
<dbReference type="InterPro" id="IPR016170">
    <property type="entry name" value="Cytok_DH_C_sf"/>
</dbReference>
<dbReference type="GO" id="GO:0008720">
    <property type="term" value="F:D-lactate dehydrogenase (NAD+) activity"/>
    <property type="evidence" value="ECO:0007669"/>
    <property type="project" value="TreeGrafter"/>
</dbReference>
<dbReference type="PROSITE" id="PS51387">
    <property type="entry name" value="FAD_PCMH"/>
    <property type="match status" value="1"/>
</dbReference>
<dbReference type="InterPro" id="IPR036318">
    <property type="entry name" value="FAD-bd_PCMH-like_sf"/>
</dbReference>
<organism evidence="9 10">
    <name type="scientific">Thermobifida halotolerans</name>
    <dbReference type="NCBI Taxonomy" id="483545"/>
    <lineage>
        <taxon>Bacteria</taxon>
        <taxon>Bacillati</taxon>
        <taxon>Actinomycetota</taxon>
        <taxon>Actinomycetes</taxon>
        <taxon>Streptosporangiales</taxon>
        <taxon>Nocardiopsidaceae</taxon>
        <taxon>Thermobifida</taxon>
    </lineage>
</organism>
<comment type="cofactor">
    <cofactor evidence="1">
        <name>FAD</name>
        <dbReference type="ChEBI" id="CHEBI:57692"/>
    </cofactor>
</comment>
<keyword evidence="3" id="KW-0285">Flavoprotein</keyword>
<accession>A0AA97LZ22</accession>
<dbReference type="InterPro" id="IPR016166">
    <property type="entry name" value="FAD-bd_PCMH"/>
</dbReference>
<dbReference type="SUPFAM" id="SSF55103">
    <property type="entry name" value="FAD-linked oxidases, C-terminal domain"/>
    <property type="match status" value="1"/>
</dbReference>
<name>A0AA97LZ22_9ACTN</name>
<dbReference type="RefSeq" id="WP_068692454.1">
    <property type="nucleotide sequence ID" value="NZ_CP063196.1"/>
</dbReference>
<evidence type="ECO:0000256" key="2">
    <source>
        <dbReference type="ARBA" id="ARBA00008000"/>
    </source>
</evidence>
<evidence type="ECO:0000256" key="6">
    <source>
        <dbReference type="ARBA" id="ARBA00023002"/>
    </source>
</evidence>
<dbReference type="PANTHER" id="PTHR11748:SF111">
    <property type="entry name" value="D-LACTATE DEHYDROGENASE, MITOCHONDRIAL-RELATED"/>
    <property type="match status" value="1"/>
</dbReference>
<dbReference type="Pfam" id="PF01565">
    <property type="entry name" value="FAD_binding_4"/>
    <property type="match status" value="1"/>
</dbReference>
<dbReference type="InterPro" id="IPR016164">
    <property type="entry name" value="FAD-linked_Oxase-like_C"/>
</dbReference>
<dbReference type="AlphaFoldDB" id="A0AA97LZ22"/>